<dbReference type="InterPro" id="IPR000073">
    <property type="entry name" value="AB_hydrolase_1"/>
</dbReference>
<proteinExistence type="predicted"/>
<protein>
    <submittedName>
        <fullName evidence="3">Alpha/beta hydrolase</fullName>
    </submittedName>
</protein>
<comment type="caution">
    <text evidence="3">The sequence shown here is derived from an EMBL/GenBank/DDBJ whole genome shotgun (WGS) entry which is preliminary data.</text>
</comment>
<feature type="region of interest" description="Disordered" evidence="1">
    <location>
        <begin position="1"/>
        <end position="26"/>
    </location>
</feature>
<gene>
    <name evidence="3" type="ORF">CYJ76_06960</name>
</gene>
<evidence type="ECO:0000313" key="4">
    <source>
        <dbReference type="Proteomes" id="UP000234206"/>
    </source>
</evidence>
<reference evidence="3 4" key="1">
    <citation type="submission" date="2017-12" db="EMBL/GenBank/DDBJ databases">
        <title>Phylogenetic diversity of female urinary microbiome.</title>
        <authorList>
            <person name="Thomas-White K."/>
            <person name="Wolfe A.J."/>
        </authorList>
    </citation>
    <scope>NUCLEOTIDE SEQUENCE [LARGE SCALE GENOMIC DNA]</scope>
    <source>
        <strain evidence="3 4">UMB1298</strain>
    </source>
</reference>
<dbReference type="EMBL" id="PKIZ01000011">
    <property type="protein sequence ID" value="PKZ41612.1"/>
    <property type="molecule type" value="Genomic_DNA"/>
</dbReference>
<dbReference type="Pfam" id="PF00561">
    <property type="entry name" value="Abhydrolase_1"/>
    <property type="match status" value="1"/>
</dbReference>
<keyword evidence="3" id="KW-0378">Hydrolase</keyword>
<dbReference type="SUPFAM" id="SSF53474">
    <property type="entry name" value="alpha/beta-Hydrolases"/>
    <property type="match status" value="1"/>
</dbReference>
<organism evidence="3 4">
    <name type="scientific">Kytococcus schroeteri</name>
    <dbReference type="NCBI Taxonomy" id="138300"/>
    <lineage>
        <taxon>Bacteria</taxon>
        <taxon>Bacillati</taxon>
        <taxon>Actinomycetota</taxon>
        <taxon>Actinomycetes</taxon>
        <taxon>Micrococcales</taxon>
        <taxon>Kytococcaceae</taxon>
        <taxon>Kytococcus</taxon>
    </lineage>
</organism>
<accession>A0A2I1PAG0</accession>
<evidence type="ECO:0000256" key="1">
    <source>
        <dbReference type="SAM" id="MobiDB-lite"/>
    </source>
</evidence>
<evidence type="ECO:0000259" key="2">
    <source>
        <dbReference type="Pfam" id="PF00561"/>
    </source>
</evidence>
<keyword evidence="4" id="KW-1185">Reference proteome</keyword>
<dbReference type="Proteomes" id="UP000234206">
    <property type="component" value="Unassembled WGS sequence"/>
</dbReference>
<dbReference type="AlphaFoldDB" id="A0A2I1PAG0"/>
<feature type="domain" description="AB hydrolase-1" evidence="2">
    <location>
        <begin position="90"/>
        <end position="134"/>
    </location>
</feature>
<evidence type="ECO:0000313" key="3">
    <source>
        <dbReference type="EMBL" id="PKZ41612.1"/>
    </source>
</evidence>
<name>A0A2I1PAG0_9MICO</name>
<dbReference type="GO" id="GO:0016787">
    <property type="term" value="F:hydrolase activity"/>
    <property type="evidence" value="ECO:0007669"/>
    <property type="project" value="UniProtKB-KW"/>
</dbReference>
<dbReference type="RefSeq" id="WP_101849644.1">
    <property type="nucleotide sequence ID" value="NZ_JBHLVH010000012.1"/>
</dbReference>
<sequence length="236" mass="24999">MSDDLPELPDVTVPDDLSGLEEATPGPTPLALVHGLGSNPIDWQDVVSRVGASRPMAAPWVDALKPNRPAGPLDLSACASAVLYTGDVMTWRQFDLVGQDVGGMVGATLAAEHPEKVRRLVLSGVFVSMPKMAVRMQKLALQAQTRNALVAQGIDRQRTLQTLDTLAGLDLTETLRAVQQPTLVLVGAGDRAGRAMARQVAELLPDGRVQEIPGAGRRPALEAPEAYADAVVEFTA</sequence>
<dbReference type="InterPro" id="IPR029058">
    <property type="entry name" value="AB_hydrolase_fold"/>
</dbReference>
<dbReference type="PANTHER" id="PTHR43689">
    <property type="entry name" value="HYDROLASE"/>
    <property type="match status" value="1"/>
</dbReference>
<dbReference type="Gene3D" id="3.40.50.1820">
    <property type="entry name" value="alpha/beta hydrolase"/>
    <property type="match status" value="1"/>
</dbReference>
<dbReference type="OrthoDB" id="7958481at2"/>
<dbReference type="PANTHER" id="PTHR43689:SF8">
    <property type="entry name" value="ALPHA_BETA-HYDROLASES SUPERFAMILY PROTEIN"/>
    <property type="match status" value="1"/>
</dbReference>